<dbReference type="GO" id="GO:0005737">
    <property type="term" value="C:cytoplasm"/>
    <property type="evidence" value="ECO:0007669"/>
    <property type="project" value="TreeGrafter"/>
</dbReference>
<keyword evidence="15" id="KW-1185">Reference proteome</keyword>
<evidence type="ECO:0000256" key="2">
    <source>
        <dbReference type="ARBA" id="ARBA00022443"/>
    </source>
</evidence>
<dbReference type="GO" id="GO:0000146">
    <property type="term" value="F:microfilament motor activity"/>
    <property type="evidence" value="ECO:0007669"/>
    <property type="project" value="TreeGrafter"/>
</dbReference>
<dbReference type="Gene3D" id="2.30.30.40">
    <property type="entry name" value="SH3 Domains"/>
    <property type="match status" value="1"/>
</dbReference>
<dbReference type="InterPro" id="IPR036072">
    <property type="entry name" value="MYSc_Myo1"/>
</dbReference>
<dbReference type="Gene3D" id="1.10.10.820">
    <property type="match status" value="1"/>
</dbReference>
<dbReference type="GO" id="GO:0005886">
    <property type="term" value="C:plasma membrane"/>
    <property type="evidence" value="ECO:0007669"/>
    <property type="project" value="TreeGrafter"/>
</dbReference>
<evidence type="ECO:0000256" key="3">
    <source>
        <dbReference type="ARBA" id="ARBA00022741"/>
    </source>
</evidence>
<dbReference type="PROSITE" id="PS50096">
    <property type="entry name" value="IQ"/>
    <property type="match status" value="1"/>
</dbReference>
<evidence type="ECO:0000256" key="10">
    <source>
        <dbReference type="SAM" id="MobiDB-lite"/>
    </source>
</evidence>
<evidence type="ECO:0000256" key="8">
    <source>
        <dbReference type="PROSITE-ProRule" id="PRU00192"/>
    </source>
</evidence>
<dbReference type="PRINTS" id="PR00452">
    <property type="entry name" value="SH3DOMAIN"/>
</dbReference>
<dbReference type="SMART" id="SM00242">
    <property type="entry name" value="MYSc"/>
    <property type="match status" value="1"/>
</dbReference>
<dbReference type="Pfam" id="PF14604">
    <property type="entry name" value="SH3_9"/>
    <property type="match status" value="1"/>
</dbReference>
<evidence type="ECO:0000256" key="1">
    <source>
        <dbReference type="ARBA" id="ARBA00008314"/>
    </source>
</evidence>
<dbReference type="Pfam" id="PF00063">
    <property type="entry name" value="Myosin_head"/>
    <property type="match status" value="1"/>
</dbReference>
<dbReference type="GO" id="GO:0005524">
    <property type="term" value="F:ATP binding"/>
    <property type="evidence" value="ECO:0007669"/>
    <property type="project" value="UniProtKB-UniRule"/>
</dbReference>
<dbReference type="CDD" id="cd01378">
    <property type="entry name" value="MYSc_Myo1"/>
    <property type="match status" value="1"/>
</dbReference>
<evidence type="ECO:0000256" key="6">
    <source>
        <dbReference type="ARBA" id="ARBA00023175"/>
    </source>
</evidence>
<dbReference type="InterPro" id="IPR001609">
    <property type="entry name" value="Myosin_head_motor_dom-like"/>
</dbReference>
<dbReference type="VEuPathDB" id="AmoebaDB:NF0126640"/>
<feature type="region of interest" description="Disordered" evidence="10">
    <location>
        <begin position="963"/>
        <end position="987"/>
    </location>
</feature>
<dbReference type="OrthoDB" id="6108017at2759"/>
<feature type="domain" description="TH1" evidence="13">
    <location>
        <begin position="719"/>
        <end position="913"/>
    </location>
</feature>
<dbReference type="RefSeq" id="XP_044563030.1">
    <property type="nucleotide sequence ID" value="XM_044706070.1"/>
</dbReference>
<keyword evidence="4 9" id="KW-0067">ATP-binding</keyword>
<dbReference type="OMA" id="WKDISFF"/>
<dbReference type="GO" id="GO:0007015">
    <property type="term" value="P:actin filament organization"/>
    <property type="evidence" value="ECO:0007669"/>
    <property type="project" value="TreeGrafter"/>
</dbReference>
<sequence length="1042" mass="119536">MAFNIKQRKQKQAGIDDMVLLPKLSENEIMENLKKRHATDVIYTYIGNVLISVNPFKQIPIFDQNFIDQYNGKYPYEEPPHIYALAETAYKNLKNNGDSQCVIISGESGAGKTEASKLIMQYIAAVSGDGHGVDRVKRIILESNPLLEAFGNAKTVRNNNSSRFGKFFEIQFDDRGDPIGGKITNYLLEKSRVVYQQAGERNFHIFYQLCAGATPEEKEEFATTNAHDFYYLSQSGCYTVDGVDDAEEYQLTRKAMDVIGISKEEQTNLMRLVAGILWLGNITFEETGRGSVVSDENTLNYAAYLLNVAPDKLQFALLNRIIKSGSEEITVSQSPAQAANIRDALAKALYSRMFDWLVKRINDAMDTKKNQLILAVLDIYGFEIFDKNGFEQFCINYVNEKLQQIFIDLTLKAEQDEYQQEGIKWEPIQFFNNKIVCDLIEEKNPPGIFSILDDTCNTTHSMEARAADEKFLTRLREVVNNPHFVGRTNEFSVKHYAGNVDYNIDGFTDKNKDVLYKTLIQCMQSTTNPFIRKFFPENVNENDKKRPDSAGIKIKTSAIELVASLKKCEPHYIRCIKPNETKQPRDFDTKRVLHQVKYLGLLENIRVRRAGFAFRAPFQKFLHSFSVLSKKTWPVWRGDAREGCEILLKDIGIEPGEYQMGRTKIFLRKPDTLFSLEENKERLFHDNATRMQRLWRNYKLKRYFIKLRNSSADLLDNRKQRRRLSINRTFLGDHVNYLDNAQLQEVMKKQGRKDDGGVVFGDIFMRPKKKLLKGVTFDKIWGLLTNEALYFIHREKVKKQFIMEMLCRIAMNQIQCICMSQLSDNWLVIQVNDPLIDDLFLECENKTEFLAILNDQYRAKMNRDIPRTFENTLSYTENKKKKTVKKVEFYLDPKAKLANVSGGGSGFKVGICEGLPAGTQPKKVEIKMSNAPSYSQPSSSGQQRVGHRMSLLEQAPIQESTYLTQQEQNTGGPKKRPPQPPPKANEKPKVKALYNYQASADDELTLREGDIITLLDKDPSGWWEGEKNGKRGLFPGNYVVEL</sequence>
<comment type="similarity">
    <text evidence="1 9">Belongs to the TRAFAC class myosin-kinesin ATPase superfamily. Myosin family.</text>
</comment>
<feature type="domain" description="SH3" evidence="11">
    <location>
        <begin position="985"/>
        <end position="1042"/>
    </location>
</feature>
<evidence type="ECO:0000256" key="7">
    <source>
        <dbReference type="ARBA" id="ARBA00023203"/>
    </source>
</evidence>
<dbReference type="VEuPathDB" id="AmoebaDB:FDP41_002832"/>
<dbReference type="Gene3D" id="3.40.850.10">
    <property type="entry name" value="Kinesin motor domain"/>
    <property type="match status" value="1"/>
</dbReference>
<evidence type="ECO:0000259" key="12">
    <source>
        <dbReference type="PROSITE" id="PS51456"/>
    </source>
</evidence>
<dbReference type="VEuPathDB" id="AmoebaDB:NfTy_056230"/>
<evidence type="ECO:0000256" key="5">
    <source>
        <dbReference type="ARBA" id="ARBA00023123"/>
    </source>
</evidence>
<evidence type="ECO:0000313" key="15">
    <source>
        <dbReference type="Proteomes" id="UP000444721"/>
    </source>
</evidence>
<dbReference type="FunFam" id="1.20.58.530:FF:000007">
    <property type="entry name" value="Myosin IE"/>
    <property type="match status" value="1"/>
</dbReference>
<keyword evidence="6 9" id="KW-0505">Motor protein</keyword>
<dbReference type="Pfam" id="PF06017">
    <property type="entry name" value="Myosin_TH1"/>
    <property type="match status" value="1"/>
</dbReference>
<feature type="domain" description="Myosin motor" evidence="12">
    <location>
        <begin position="13"/>
        <end position="681"/>
    </location>
</feature>
<evidence type="ECO:0000259" key="11">
    <source>
        <dbReference type="PROSITE" id="PS50002"/>
    </source>
</evidence>
<organism evidence="14 15">
    <name type="scientific">Naegleria fowleri</name>
    <name type="common">Brain eating amoeba</name>
    <dbReference type="NCBI Taxonomy" id="5763"/>
    <lineage>
        <taxon>Eukaryota</taxon>
        <taxon>Discoba</taxon>
        <taxon>Heterolobosea</taxon>
        <taxon>Tetramitia</taxon>
        <taxon>Eutetramitia</taxon>
        <taxon>Vahlkampfiidae</taxon>
        <taxon>Naegleria</taxon>
    </lineage>
</organism>
<dbReference type="AlphaFoldDB" id="A0A6A5BMQ6"/>
<feature type="region of interest" description="Actin-binding" evidence="9">
    <location>
        <begin position="558"/>
        <end position="580"/>
    </location>
</feature>
<dbReference type="InterPro" id="IPR001452">
    <property type="entry name" value="SH3_domain"/>
</dbReference>
<protein>
    <submittedName>
        <fullName evidence="14">Uncharacterized protein</fullName>
    </submittedName>
</protein>
<dbReference type="GO" id="GO:0051015">
    <property type="term" value="F:actin filament binding"/>
    <property type="evidence" value="ECO:0007669"/>
    <property type="project" value="TreeGrafter"/>
</dbReference>
<accession>A0A6A5BMQ6</accession>
<dbReference type="Proteomes" id="UP000444721">
    <property type="component" value="Unassembled WGS sequence"/>
</dbReference>
<dbReference type="Gene3D" id="1.20.58.530">
    <property type="match status" value="1"/>
</dbReference>
<evidence type="ECO:0000313" key="14">
    <source>
        <dbReference type="EMBL" id="KAF0978317.1"/>
    </source>
</evidence>
<reference evidence="14 15" key="1">
    <citation type="journal article" date="2019" name="Sci. Rep.">
        <title>Nanopore sequencing improves the draft genome of the human pathogenic amoeba Naegleria fowleri.</title>
        <authorList>
            <person name="Liechti N."/>
            <person name="Schurch N."/>
            <person name="Bruggmann R."/>
            <person name="Wittwer M."/>
        </authorList>
    </citation>
    <scope>NUCLEOTIDE SEQUENCE [LARGE SCALE GENOMIC DNA]</scope>
    <source>
        <strain evidence="14 15">ATCC 30894</strain>
    </source>
</reference>
<dbReference type="FunFam" id="2.30.30.40:FF:000072">
    <property type="entry name" value="Unconventional Myosin IB"/>
    <property type="match status" value="1"/>
</dbReference>
<keyword evidence="3 9" id="KW-0547">Nucleotide-binding</keyword>
<gene>
    <name evidence="14" type="ORF">FDP41_002832</name>
</gene>
<dbReference type="GO" id="GO:0006897">
    <property type="term" value="P:endocytosis"/>
    <property type="evidence" value="ECO:0007669"/>
    <property type="project" value="TreeGrafter"/>
</dbReference>
<evidence type="ECO:0000256" key="9">
    <source>
        <dbReference type="PROSITE-ProRule" id="PRU00782"/>
    </source>
</evidence>
<dbReference type="FunFam" id="1.10.10.820:FF:000001">
    <property type="entry name" value="Myosin heavy chain"/>
    <property type="match status" value="1"/>
</dbReference>
<dbReference type="SUPFAM" id="SSF50044">
    <property type="entry name" value="SH3-domain"/>
    <property type="match status" value="1"/>
</dbReference>
<dbReference type="EMBL" id="VFQX01000030">
    <property type="protein sequence ID" value="KAF0978317.1"/>
    <property type="molecule type" value="Genomic_DNA"/>
</dbReference>
<evidence type="ECO:0000256" key="4">
    <source>
        <dbReference type="ARBA" id="ARBA00022840"/>
    </source>
</evidence>
<keyword evidence="7 9" id="KW-0009">Actin-binding</keyword>
<keyword evidence="2 8" id="KW-0728">SH3 domain</keyword>
<dbReference type="PROSITE" id="PS51757">
    <property type="entry name" value="TH1"/>
    <property type="match status" value="1"/>
</dbReference>
<dbReference type="InterPro" id="IPR036961">
    <property type="entry name" value="Kinesin_motor_dom_sf"/>
</dbReference>
<dbReference type="Gene3D" id="1.20.120.720">
    <property type="entry name" value="Myosin VI head, motor domain, U50 subdomain"/>
    <property type="match status" value="1"/>
</dbReference>
<dbReference type="SUPFAM" id="SSF52540">
    <property type="entry name" value="P-loop containing nucleoside triphosphate hydrolases"/>
    <property type="match status" value="1"/>
</dbReference>
<dbReference type="InterPro" id="IPR010926">
    <property type="entry name" value="Myosin_TH1"/>
</dbReference>
<dbReference type="PROSITE" id="PS50002">
    <property type="entry name" value="SH3"/>
    <property type="match status" value="1"/>
</dbReference>
<name>A0A6A5BMQ6_NAEFO</name>
<dbReference type="GeneID" id="68110050"/>
<proteinExistence type="inferred from homology"/>
<dbReference type="PANTHER" id="PTHR13140:SF729">
    <property type="entry name" value="UNCONVENTIONAL MYOSIN-IE"/>
    <property type="match status" value="1"/>
</dbReference>
<dbReference type="PROSITE" id="PS51456">
    <property type="entry name" value="MYOSIN_MOTOR"/>
    <property type="match status" value="1"/>
</dbReference>
<keyword evidence="5 9" id="KW-0518">Myosin</keyword>
<dbReference type="SMART" id="SM00326">
    <property type="entry name" value="SH3"/>
    <property type="match status" value="1"/>
</dbReference>
<dbReference type="PANTHER" id="PTHR13140">
    <property type="entry name" value="MYOSIN"/>
    <property type="match status" value="1"/>
</dbReference>
<dbReference type="PRINTS" id="PR00193">
    <property type="entry name" value="MYOSINHEAVY"/>
</dbReference>
<dbReference type="InterPro" id="IPR036028">
    <property type="entry name" value="SH3-like_dom_sf"/>
</dbReference>
<feature type="binding site" evidence="9">
    <location>
        <begin position="106"/>
        <end position="113"/>
    </location>
    <ligand>
        <name>ATP</name>
        <dbReference type="ChEBI" id="CHEBI:30616"/>
    </ligand>
</feature>
<dbReference type="InterPro" id="IPR027417">
    <property type="entry name" value="P-loop_NTPase"/>
</dbReference>
<comment type="caution">
    <text evidence="14">The sequence shown here is derived from an EMBL/GenBank/DDBJ whole genome shotgun (WGS) entry which is preliminary data.</text>
</comment>
<dbReference type="GO" id="GO:0016459">
    <property type="term" value="C:myosin complex"/>
    <property type="evidence" value="ECO:0007669"/>
    <property type="project" value="UniProtKB-KW"/>
</dbReference>
<dbReference type="Gene3D" id="1.20.5.4820">
    <property type="match status" value="1"/>
</dbReference>
<evidence type="ECO:0000259" key="13">
    <source>
        <dbReference type="PROSITE" id="PS51757"/>
    </source>
</evidence>